<keyword evidence="5" id="KW-1185">Reference proteome</keyword>
<dbReference type="EMBL" id="VKKG01000001">
    <property type="protein sequence ID" value="TRY20056.1"/>
    <property type="molecule type" value="Genomic_DNA"/>
</dbReference>
<dbReference type="Pfam" id="PF02602">
    <property type="entry name" value="HEM4"/>
    <property type="match status" value="1"/>
</dbReference>
<dbReference type="PANTHER" id="PTHR40082:SF1">
    <property type="entry name" value="BLR5956 PROTEIN"/>
    <property type="match status" value="1"/>
</dbReference>
<dbReference type="InterPro" id="IPR039793">
    <property type="entry name" value="UROS/Hem4"/>
</dbReference>
<dbReference type="SUPFAM" id="SSF46894">
    <property type="entry name" value="C-terminal effector domain of the bipartite response regulators"/>
    <property type="match status" value="1"/>
</dbReference>
<dbReference type="InterPro" id="IPR036108">
    <property type="entry name" value="4pyrrol_syn_uPrphyn_synt_sf"/>
</dbReference>
<dbReference type="InterPro" id="IPR036388">
    <property type="entry name" value="WH-like_DNA-bd_sf"/>
</dbReference>
<dbReference type="Proteomes" id="UP000317638">
    <property type="component" value="Unassembled WGS sequence"/>
</dbReference>
<organism evidence="4 5">
    <name type="scientific">Tessaracoccus rhinocerotis</name>
    <dbReference type="NCBI Taxonomy" id="1689449"/>
    <lineage>
        <taxon>Bacteria</taxon>
        <taxon>Bacillati</taxon>
        <taxon>Actinomycetota</taxon>
        <taxon>Actinomycetes</taxon>
        <taxon>Propionibacteriales</taxon>
        <taxon>Propionibacteriaceae</taxon>
        <taxon>Tessaracoccus</taxon>
    </lineage>
</organism>
<dbReference type="CDD" id="cd06578">
    <property type="entry name" value="HemD"/>
    <property type="match status" value="1"/>
</dbReference>
<name>A0A553K5T0_9ACTN</name>
<dbReference type="Pfam" id="PF00486">
    <property type="entry name" value="Trans_reg_C"/>
    <property type="match status" value="1"/>
</dbReference>
<evidence type="ECO:0000313" key="5">
    <source>
        <dbReference type="Proteomes" id="UP000317638"/>
    </source>
</evidence>
<dbReference type="GO" id="GO:0006780">
    <property type="term" value="P:uroporphyrinogen III biosynthetic process"/>
    <property type="evidence" value="ECO:0007669"/>
    <property type="project" value="InterPro"/>
</dbReference>
<dbReference type="SMART" id="SM00862">
    <property type="entry name" value="Trans_reg_C"/>
    <property type="match status" value="1"/>
</dbReference>
<evidence type="ECO:0000256" key="1">
    <source>
        <dbReference type="ARBA" id="ARBA00023125"/>
    </source>
</evidence>
<reference evidence="4 5" key="1">
    <citation type="submission" date="2019-07" db="EMBL/GenBank/DDBJ databases">
        <authorList>
            <person name="Zhou L.-Y."/>
        </authorList>
    </citation>
    <scope>NUCLEOTIDE SEQUENCE [LARGE SCALE GENOMIC DNA]</scope>
    <source>
        <strain evidence="4 5">YIM 101269</strain>
    </source>
</reference>
<protein>
    <submittedName>
        <fullName evidence="4">Uroporphyrinogen-III synthase</fullName>
        <ecNumber evidence="4">4.2.1.75</ecNumber>
    </submittedName>
</protein>
<comment type="caution">
    <text evidence="4">The sequence shown here is derived from an EMBL/GenBank/DDBJ whole genome shotgun (WGS) entry which is preliminary data.</text>
</comment>
<dbReference type="GO" id="GO:0000160">
    <property type="term" value="P:phosphorelay signal transduction system"/>
    <property type="evidence" value="ECO:0007669"/>
    <property type="project" value="InterPro"/>
</dbReference>
<dbReference type="AlphaFoldDB" id="A0A553K5T0"/>
<dbReference type="GO" id="GO:0003677">
    <property type="term" value="F:DNA binding"/>
    <property type="evidence" value="ECO:0007669"/>
    <property type="project" value="UniProtKB-KW"/>
</dbReference>
<keyword evidence="1" id="KW-0238">DNA-binding</keyword>
<keyword evidence="4" id="KW-0456">Lyase</keyword>
<dbReference type="NCBIfam" id="NF005568">
    <property type="entry name" value="PRK07239.1"/>
    <property type="match status" value="1"/>
</dbReference>
<dbReference type="InterPro" id="IPR016032">
    <property type="entry name" value="Sig_transdc_resp-reg_C-effctor"/>
</dbReference>
<dbReference type="Gene3D" id="1.10.10.10">
    <property type="entry name" value="Winged helix-like DNA-binding domain superfamily/Winged helix DNA-binding domain"/>
    <property type="match status" value="1"/>
</dbReference>
<proteinExistence type="predicted"/>
<dbReference type="GO" id="GO:0004852">
    <property type="term" value="F:uroporphyrinogen-III synthase activity"/>
    <property type="evidence" value="ECO:0007669"/>
    <property type="project" value="UniProtKB-EC"/>
</dbReference>
<dbReference type="CDD" id="cd00383">
    <property type="entry name" value="trans_reg_C"/>
    <property type="match status" value="1"/>
</dbReference>
<gene>
    <name evidence="4" type="ORF">FOJ82_04080</name>
</gene>
<evidence type="ECO:0000259" key="3">
    <source>
        <dbReference type="SMART" id="SM00862"/>
    </source>
</evidence>
<evidence type="ECO:0000313" key="4">
    <source>
        <dbReference type="EMBL" id="TRY20056.1"/>
    </source>
</evidence>
<dbReference type="Gene3D" id="3.40.50.10090">
    <property type="match status" value="2"/>
</dbReference>
<dbReference type="InterPro" id="IPR001867">
    <property type="entry name" value="OmpR/PhoB-type_DNA-bd"/>
</dbReference>
<dbReference type="PANTHER" id="PTHR40082">
    <property type="entry name" value="BLR5956 PROTEIN"/>
    <property type="match status" value="1"/>
</dbReference>
<feature type="domain" description="OmpR/PhoB-type" evidence="3">
    <location>
        <begin position="348"/>
        <end position="417"/>
    </location>
</feature>
<dbReference type="InterPro" id="IPR003754">
    <property type="entry name" value="4pyrrol_synth_uPrphyn_synth"/>
</dbReference>
<dbReference type="GO" id="GO:0006355">
    <property type="term" value="P:regulation of DNA-templated transcription"/>
    <property type="evidence" value="ECO:0007669"/>
    <property type="project" value="InterPro"/>
</dbReference>
<sequence length="439" mass="46607">MVMPWGRVGVRVRFPLPDRHGPATPSRHPDNSLGRTNHGVGDAPHERKEEQVDAVSLPLAGLRIAVTSDRRSEELIDALVRRGADVTHVPLLRLAPLADEAPLLEQTRRVIAARPEVLLVSTADGFRRWFASAEAAGLADELSEAVDAAAVYVRGAKAHGVVRGLGFRAAGISDDGTVASLVPQLNGRLRGATVAVQLQLENDLGLPAALRRLGAAHVLKVEPYRWLDSATDPEVAKLVDGLCAAHFDAVTFTSAPAAVALINAAHRRNRGTALVRSLNERVVVATVGPVTAAPLEEAGVHRVLVPERHRMGAMILQLVDHLSGLGTLTRDTVHGPCVLRGRTLDVDGEQCELSPTQAAMVRCLMEADGSVVSRDELCAALPSVSTRHALDMALSRLRRMLPKPDLITTVTKRGYRLNSPPLGATQAGGCVAVGAGTST</sequence>
<evidence type="ECO:0000256" key="2">
    <source>
        <dbReference type="SAM" id="MobiDB-lite"/>
    </source>
</evidence>
<feature type="region of interest" description="Disordered" evidence="2">
    <location>
        <begin position="14"/>
        <end position="50"/>
    </location>
</feature>
<dbReference type="OrthoDB" id="213853at2"/>
<dbReference type="SUPFAM" id="SSF69618">
    <property type="entry name" value="HemD-like"/>
    <property type="match status" value="1"/>
</dbReference>
<accession>A0A553K5T0</accession>
<dbReference type="EC" id="4.2.1.75" evidence="4"/>